<evidence type="ECO:0000256" key="2">
    <source>
        <dbReference type="ARBA" id="ARBA00022679"/>
    </source>
</evidence>
<dbReference type="SUPFAM" id="SSF75005">
    <property type="entry name" value="Arabinanase/levansucrase/invertase"/>
    <property type="match status" value="1"/>
</dbReference>
<organism evidence="4 5">
    <name type="scientific">Candidatus Campbellbacteria bacterium RIFOXYC2_FULL_35_25</name>
    <dbReference type="NCBI Taxonomy" id="1797582"/>
    <lineage>
        <taxon>Bacteria</taxon>
        <taxon>Candidatus Campbelliibacteriota</taxon>
    </lineage>
</organism>
<evidence type="ECO:0000313" key="5">
    <source>
        <dbReference type="Proteomes" id="UP000179003"/>
    </source>
</evidence>
<dbReference type="PANTHER" id="PTHR34106:SF5">
    <property type="entry name" value="GLYCOSIDASE"/>
    <property type="match status" value="1"/>
</dbReference>
<protein>
    <recommendedName>
        <fullName evidence="6">Glycosidase</fullName>
    </recommendedName>
</protein>
<keyword evidence="1" id="KW-0328">Glycosyltransferase</keyword>
<proteinExistence type="inferred from homology"/>
<dbReference type="AlphaFoldDB" id="A0A1F5EI43"/>
<gene>
    <name evidence="4" type="ORF">A2442_00390</name>
</gene>
<sequence>MPCPYFCFEEKHKKEVRKLSVKKHTENPIIKPREENAWESKATFNPAAIYIGGKVHLLYRAIGHSDMSVLGYVSSEDGINITERLSYPIYSKPNMTAEKREGVKPVLYTSGGSWNGGCEDPRITLIEGKIYLSYTAFDGWGSIRIGLSSISMRDFLQQKWNWKEPVLISKPGEMHKNWIIFPEKIKGKYAVLHTLRPNILIDYVDDLDSLGEGNYINSVPGLRVAPKGCENLWLRASGAPPIKTKEGWLLICHVMDVRDPNKYKLGAILLDLDNPEKIIAISNYPILEPEEDYENNGLKHGVAFCCGAIVKDEKLFIYYGGSDTYSCVASVDLNKFLKKLIKNNQIKK</sequence>
<dbReference type="PANTHER" id="PTHR34106">
    <property type="entry name" value="GLYCOSIDASE"/>
    <property type="match status" value="1"/>
</dbReference>
<name>A0A1F5EI43_9BACT</name>
<dbReference type="EMBL" id="MFAE01000009">
    <property type="protein sequence ID" value="OGD67082.1"/>
    <property type="molecule type" value="Genomic_DNA"/>
</dbReference>
<keyword evidence="2" id="KW-0808">Transferase</keyword>
<dbReference type="GO" id="GO:0016757">
    <property type="term" value="F:glycosyltransferase activity"/>
    <property type="evidence" value="ECO:0007669"/>
    <property type="project" value="UniProtKB-KW"/>
</dbReference>
<dbReference type="Pfam" id="PF04041">
    <property type="entry name" value="Glyco_hydro_130"/>
    <property type="match status" value="1"/>
</dbReference>
<evidence type="ECO:0008006" key="6">
    <source>
        <dbReference type="Google" id="ProtNLM"/>
    </source>
</evidence>
<dbReference type="InterPro" id="IPR023296">
    <property type="entry name" value="Glyco_hydro_beta-prop_sf"/>
</dbReference>
<dbReference type="CDD" id="cd18614">
    <property type="entry name" value="GH130"/>
    <property type="match status" value="1"/>
</dbReference>
<accession>A0A1F5EI43</accession>
<dbReference type="InterPro" id="IPR007184">
    <property type="entry name" value="Mannoside_phosphorylase"/>
</dbReference>
<dbReference type="Gene3D" id="2.115.10.20">
    <property type="entry name" value="Glycosyl hydrolase domain, family 43"/>
    <property type="match status" value="1"/>
</dbReference>
<reference evidence="4 5" key="1">
    <citation type="journal article" date="2016" name="Nat. Commun.">
        <title>Thousands of microbial genomes shed light on interconnected biogeochemical processes in an aquifer system.</title>
        <authorList>
            <person name="Anantharaman K."/>
            <person name="Brown C.T."/>
            <person name="Hug L.A."/>
            <person name="Sharon I."/>
            <person name="Castelle C.J."/>
            <person name="Probst A.J."/>
            <person name="Thomas B.C."/>
            <person name="Singh A."/>
            <person name="Wilkins M.J."/>
            <person name="Karaoz U."/>
            <person name="Brodie E.L."/>
            <person name="Williams K.H."/>
            <person name="Hubbard S.S."/>
            <person name="Banfield J.F."/>
        </authorList>
    </citation>
    <scope>NUCLEOTIDE SEQUENCE [LARGE SCALE GENOMIC DNA]</scope>
</reference>
<evidence type="ECO:0000256" key="3">
    <source>
        <dbReference type="ARBA" id="ARBA00024356"/>
    </source>
</evidence>
<dbReference type="Proteomes" id="UP000179003">
    <property type="component" value="Unassembled WGS sequence"/>
</dbReference>
<comment type="similarity">
    <text evidence="3">Belongs to the glycosyl hydrolase 130 family.</text>
</comment>
<evidence type="ECO:0000313" key="4">
    <source>
        <dbReference type="EMBL" id="OGD67082.1"/>
    </source>
</evidence>
<evidence type="ECO:0000256" key="1">
    <source>
        <dbReference type="ARBA" id="ARBA00022676"/>
    </source>
</evidence>
<comment type="caution">
    <text evidence="4">The sequence shown here is derived from an EMBL/GenBank/DDBJ whole genome shotgun (WGS) entry which is preliminary data.</text>
</comment>
<dbReference type="STRING" id="1797582.A2442_00390"/>